<evidence type="ECO:0000313" key="7">
    <source>
        <dbReference type="Proteomes" id="UP000283433"/>
    </source>
</evidence>
<name>A0A419S2L6_9SPHI</name>
<dbReference type="EMBL" id="MBTA01000029">
    <property type="protein sequence ID" value="RKD12862.1"/>
    <property type="molecule type" value="Genomic_DNA"/>
</dbReference>
<evidence type="ECO:0000256" key="4">
    <source>
        <dbReference type="ARBA" id="ARBA00023136"/>
    </source>
</evidence>
<dbReference type="OrthoDB" id="122062at2"/>
<protein>
    <recommendedName>
        <fullName evidence="8">Glutathione synthetase</fullName>
    </recommendedName>
</protein>
<organism evidence="6 7">
    <name type="scientific">Pelobium manganitolerans</name>
    <dbReference type="NCBI Taxonomy" id="1842495"/>
    <lineage>
        <taxon>Bacteria</taxon>
        <taxon>Pseudomonadati</taxon>
        <taxon>Bacteroidota</taxon>
        <taxon>Sphingobacteriia</taxon>
        <taxon>Sphingobacteriales</taxon>
        <taxon>Sphingobacteriaceae</taxon>
        <taxon>Pelobium</taxon>
    </lineage>
</organism>
<reference evidence="6 7" key="1">
    <citation type="submission" date="2016-07" db="EMBL/GenBank/DDBJ databases">
        <title>Genome of Pelobium manganitolerans.</title>
        <authorList>
            <person name="Wu S."/>
            <person name="Wang G."/>
        </authorList>
    </citation>
    <scope>NUCLEOTIDE SEQUENCE [LARGE SCALE GENOMIC DNA]</scope>
    <source>
        <strain evidence="6 7">YS-25</strain>
    </source>
</reference>
<feature type="transmembrane region" description="Helical" evidence="5">
    <location>
        <begin position="37"/>
        <end position="57"/>
    </location>
</feature>
<dbReference type="GO" id="GO:0051119">
    <property type="term" value="F:sugar transmembrane transporter activity"/>
    <property type="evidence" value="ECO:0007669"/>
    <property type="project" value="InterPro"/>
</dbReference>
<comment type="caution">
    <text evidence="6">The sequence shown here is derived from an EMBL/GenBank/DDBJ whole genome shotgun (WGS) entry which is preliminary data.</text>
</comment>
<dbReference type="Gene3D" id="1.20.1280.290">
    <property type="match status" value="1"/>
</dbReference>
<sequence length="85" mass="9397">MEHAITSIGLIAACCTTISFVPQALKVIKSKNTEGISLYMYILFVSGVSMWLCYGILINDAPVIIANAITLVFASTILYYKLKYR</sequence>
<keyword evidence="7" id="KW-1185">Reference proteome</keyword>
<evidence type="ECO:0000256" key="3">
    <source>
        <dbReference type="ARBA" id="ARBA00022989"/>
    </source>
</evidence>
<dbReference type="NCBIfam" id="NF037968">
    <property type="entry name" value="SemiSWEET_2"/>
    <property type="match status" value="1"/>
</dbReference>
<dbReference type="AlphaFoldDB" id="A0A419S2L6"/>
<dbReference type="RefSeq" id="WP_120183090.1">
    <property type="nucleotide sequence ID" value="NZ_CBINCU010000005.1"/>
</dbReference>
<feature type="transmembrane region" description="Helical" evidence="5">
    <location>
        <begin position="6"/>
        <end position="25"/>
    </location>
</feature>
<evidence type="ECO:0000256" key="5">
    <source>
        <dbReference type="SAM" id="Phobius"/>
    </source>
</evidence>
<dbReference type="InterPro" id="IPR047662">
    <property type="entry name" value="SemiSWEET"/>
</dbReference>
<evidence type="ECO:0008006" key="8">
    <source>
        <dbReference type="Google" id="ProtNLM"/>
    </source>
</evidence>
<gene>
    <name evidence="6" type="ORF">BCY91_11515</name>
</gene>
<dbReference type="Proteomes" id="UP000283433">
    <property type="component" value="Unassembled WGS sequence"/>
</dbReference>
<dbReference type="Pfam" id="PF04193">
    <property type="entry name" value="PQ-loop"/>
    <property type="match status" value="1"/>
</dbReference>
<proteinExistence type="predicted"/>
<evidence type="ECO:0000256" key="2">
    <source>
        <dbReference type="ARBA" id="ARBA00022692"/>
    </source>
</evidence>
<dbReference type="GO" id="GO:0016020">
    <property type="term" value="C:membrane"/>
    <property type="evidence" value="ECO:0007669"/>
    <property type="project" value="UniProtKB-SubCell"/>
</dbReference>
<keyword evidence="2 5" id="KW-0812">Transmembrane</keyword>
<accession>A0A419S2L6</accession>
<keyword evidence="4 5" id="KW-0472">Membrane</keyword>
<dbReference type="SMART" id="SM00679">
    <property type="entry name" value="CTNS"/>
    <property type="match status" value="1"/>
</dbReference>
<evidence type="ECO:0000313" key="6">
    <source>
        <dbReference type="EMBL" id="RKD12862.1"/>
    </source>
</evidence>
<keyword evidence="3 5" id="KW-1133">Transmembrane helix</keyword>
<evidence type="ECO:0000256" key="1">
    <source>
        <dbReference type="ARBA" id="ARBA00004141"/>
    </source>
</evidence>
<feature type="transmembrane region" description="Helical" evidence="5">
    <location>
        <begin position="63"/>
        <end position="82"/>
    </location>
</feature>
<dbReference type="InterPro" id="IPR006603">
    <property type="entry name" value="PQ-loop_rpt"/>
</dbReference>
<comment type="subcellular location">
    <subcellularLocation>
        <location evidence="1">Membrane</location>
        <topology evidence="1">Multi-pass membrane protein</topology>
    </subcellularLocation>
</comment>